<dbReference type="EMBL" id="ML977568">
    <property type="protein sequence ID" value="KAF2004281.1"/>
    <property type="molecule type" value="Genomic_DNA"/>
</dbReference>
<keyword evidence="3" id="KW-1185">Reference proteome</keyword>
<dbReference type="Proteomes" id="UP000799779">
    <property type="component" value="Unassembled WGS sequence"/>
</dbReference>
<evidence type="ECO:0000256" key="1">
    <source>
        <dbReference type="SAM" id="Phobius"/>
    </source>
</evidence>
<dbReference type="AlphaFoldDB" id="A0A6A5WVV9"/>
<name>A0A6A5WVV9_9PLEO</name>
<gene>
    <name evidence="2" type="ORF">P154DRAFT_519487</name>
</gene>
<feature type="transmembrane region" description="Helical" evidence="1">
    <location>
        <begin position="42"/>
        <end position="57"/>
    </location>
</feature>
<proteinExistence type="predicted"/>
<evidence type="ECO:0000313" key="2">
    <source>
        <dbReference type="EMBL" id="KAF2004281.1"/>
    </source>
</evidence>
<protein>
    <submittedName>
        <fullName evidence="2">Uncharacterized protein</fullName>
    </submittedName>
</protein>
<sequence>MPEVPSLFSSLLCIHVAAKRGADSGTAYHAFLRLGSTESSSTLFVVVSSMLLVLVLAF</sequence>
<keyword evidence="1" id="KW-1133">Transmembrane helix</keyword>
<keyword evidence="1" id="KW-0472">Membrane</keyword>
<reference evidence="2" key="1">
    <citation type="journal article" date="2020" name="Stud. Mycol.">
        <title>101 Dothideomycetes genomes: a test case for predicting lifestyles and emergence of pathogens.</title>
        <authorList>
            <person name="Haridas S."/>
            <person name="Albert R."/>
            <person name="Binder M."/>
            <person name="Bloem J."/>
            <person name="Labutti K."/>
            <person name="Salamov A."/>
            <person name="Andreopoulos B."/>
            <person name="Baker S."/>
            <person name="Barry K."/>
            <person name="Bills G."/>
            <person name="Bluhm B."/>
            <person name="Cannon C."/>
            <person name="Castanera R."/>
            <person name="Culley D."/>
            <person name="Daum C."/>
            <person name="Ezra D."/>
            <person name="Gonzalez J."/>
            <person name="Henrissat B."/>
            <person name="Kuo A."/>
            <person name="Liang C."/>
            <person name="Lipzen A."/>
            <person name="Lutzoni F."/>
            <person name="Magnuson J."/>
            <person name="Mondo S."/>
            <person name="Nolan M."/>
            <person name="Ohm R."/>
            <person name="Pangilinan J."/>
            <person name="Park H.-J."/>
            <person name="Ramirez L."/>
            <person name="Alfaro M."/>
            <person name="Sun H."/>
            <person name="Tritt A."/>
            <person name="Yoshinaga Y."/>
            <person name="Zwiers L.-H."/>
            <person name="Turgeon B."/>
            <person name="Goodwin S."/>
            <person name="Spatafora J."/>
            <person name="Crous P."/>
            <person name="Grigoriev I."/>
        </authorList>
    </citation>
    <scope>NUCLEOTIDE SEQUENCE</scope>
    <source>
        <strain evidence="2">CBS 123094</strain>
    </source>
</reference>
<evidence type="ECO:0000313" key="3">
    <source>
        <dbReference type="Proteomes" id="UP000799779"/>
    </source>
</evidence>
<organism evidence="2 3">
    <name type="scientific">Amniculicola lignicola CBS 123094</name>
    <dbReference type="NCBI Taxonomy" id="1392246"/>
    <lineage>
        <taxon>Eukaryota</taxon>
        <taxon>Fungi</taxon>
        <taxon>Dikarya</taxon>
        <taxon>Ascomycota</taxon>
        <taxon>Pezizomycotina</taxon>
        <taxon>Dothideomycetes</taxon>
        <taxon>Pleosporomycetidae</taxon>
        <taxon>Pleosporales</taxon>
        <taxon>Amniculicolaceae</taxon>
        <taxon>Amniculicola</taxon>
    </lineage>
</organism>
<accession>A0A6A5WVV9</accession>
<keyword evidence="1" id="KW-0812">Transmembrane</keyword>